<name>A0ABU9APA4_9BACT</name>
<gene>
    <name evidence="2" type="ORF">WKV53_00785</name>
</gene>
<evidence type="ECO:0000313" key="3">
    <source>
        <dbReference type="Proteomes" id="UP001371305"/>
    </source>
</evidence>
<proteinExistence type="predicted"/>
<comment type="caution">
    <text evidence="2">The sequence shown here is derived from an EMBL/GenBank/DDBJ whole genome shotgun (WGS) entry which is preliminary data.</text>
</comment>
<feature type="transmembrane region" description="Helical" evidence="1">
    <location>
        <begin position="88"/>
        <end position="106"/>
    </location>
</feature>
<keyword evidence="1" id="KW-1133">Transmembrane helix</keyword>
<sequence>MILSSLLYQLSDLAWYVFYFAWAIVAIACFRLSKRGADKTFAISAWLAIAGVALTGFPWMIGWATAYLPGRPDWIGNVCFYLAKAANIAYFGHLVAFAVAAFHTATRLPAQPRAISGSGETSD</sequence>
<keyword evidence="1" id="KW-0812">Transmembrane</keyword>
<keyword evidence="1" id="KW-0472">Membrane</keyword>
<keyword evidence="3" id="KW-1185">Reference proteome</keyword>
<accession>A0ABU9APA4</accession>
<feature type="transmembrane region" description="Helical" evidence="1">
    <location>
        <begin position="13"/>
        <end position="33"/>
    </location>
</feature>
<protein>
    <submittedName>
        <fullName evidence="2">Uncharacterized protein</fullName>
    </submittedName>
</protein>
<feature type="transmembrane region" description="Helical" evidence="1">
    <location>
        <begin position="45"/>
        <end position="68"/>
    </location>
</feature>
<dbReference type="RefSeq" id="WP_341402370.1">
    <property type="nucleotide sequence ID" value="NZ_JBBUKT010000001.1"/>
</dbReference>
<evidence type="ECO:0000256" key="1">
    <source>
        <dbReference type="SAM" id="Phobius"/>
    </source>
</evidence>
<dbReference type="Proteomes" id="UP001371305">
    <property type="component" value="Unassembled WGS sequence"/>
</dbReference>
<evidence type="ECO:0000313" key="2">
    <source>
        <dbReference type="EMBL" id="MEK7949006.1"/>
    </source>
</evidence>
<organism evidence="2 3">
    <name type="scientific">Luteolibacter soli</name>
    <dbReference type="NCBI Taxonomy" id="3135280"/>
    <lineage>
        <taxon>Bacteria</taxon>
        <taxon>Pseudomonadati</taxon>
        <taxon>Verrucomicrobiota</taxon>
        <taxon>Verrucomicrobiia</taxon>
        <taxon>Verrucomicrobiales</taxon>
        <taxon>Verrucomicrobiaceae</taxon>
        <taxon>Luteolibacter</taxon>
    </lineage>
</organism>
<reference evidence="2 3" key="1">
    <citation type="submission" date="2024-04" db="EMBL/GenBank/DDBJ databases">
        <title>Luteolibacter sp. isolated from soil.</title>
        <authorList>
            <person name="An J."/>
        </authorList>
    </citation>
    <scope>NUCLEOTIDE SEQUENCE [LARGE SCALE GENOMIC DNA]</scope>
    <source>
        <strain evidence="2 3">Y139</strain>
    </source>
</reference>
<dbReference type="EMBL" id="JBBUKT010000001">
    <property type="protein sequence ID" value="MEK7949006.1"/>
    <property type="molecule type" value="Genomic_DNA"/>
</dbReference>